<dbReference type="Pfam" id="PF16778">
    <property type="entry name" value="Phage_tail_APC"/>
    <property type="match status" value="1"/>
</dbReference>
<sequence>MYYIFNKEGQLLSTCDFEPNIEDLQTRGEYSVKNDEKLDQFRLVGGKYGGIYESVETPEEVILKETNKILQQRNKILKDTDWIATRHFEENMSGKGTTYSDIQISEFLEYRQALRDITSLENFPYIVFPQQPKFME</sequence>
<protein>
    <recommendedName>
        <fullName evidence="1">Phage tail assembly chaperone-like domain-containing protein</fullName>
    </recommendedName>
</protein>
<reference evidence="2 3" key="1">
    <citation type="submission" date="2019-04" db="EMBL/GenBank/DDBJ databases">
        <title>Nine Novel Phages from a Plateau Lake in Southwest China Provide Insights into Aeromonas Phage Diversity.</title>
        <authorList>
            <person name="Xiao W."/>
            <person name="Bai M."/>
            <person name="Wang Y."/>
            <person name="Cui X."/>
        </authorList>
    </citation>
    <scope>NUCLEOTIDE SEQUENCE [LARGE SCALE GENOMIC DNA]</scope>
</reference>
<accession>A0A4Y5TX70</accession>
<keyword evidence="3" id="KW-1185">Reference proteome</keyword>
<organism evidence="2 3">
    <name type="scientific">Aeromonas phage 2L372D</name>
    <dbReference type="NCBI Taxonomy" id="2588097"/>
    <lineage>
        <taxon>Viruses</taxon>
        <taxon>Duplodnaviria</taxon>
        <taxon>Heunggongvirae</taxon>
        <taxon>Uroviricota</taxon>
        <taxon>Caudoviricetes</taxon>
        <taxon>Plateaulakevirus</taxon>
        <taxon>Plateaulakevirus pv2L372D</taxon>
    </lineage>
</organism>
<dbReference type="InterPro" id="IPR031893">
    <property type="entry name" value="Phage_tail_APC"/>
</dbReference>
<gene>
    <name evidence="2" type="ORF">2L372D_078</name>
</gene>
<dbReference type="EMBL" id="MK804893">
    <property type="protein sequence ID" value="QDB73992.1"/>
    <property type="molecule type" value="Genomic_DNA"/>
</dbReference>
<proteinExistence type="predicted"/>
<name>A0A4Y5TX70_9CAUD</name>
<feature type="domain" description="Phage tail assembly chaperone-like" evidence="1">
    <location>
        <begin position="69"/>
        <end position="133"/>
    </location>
</feature>
<evidence type="ECO:0000259" key="1">
    <source>
        <dbReference type="Pfam" id="PF16778"/>
    </source>
</evidence>
<dbReference type="Gene3D" id="6.10.140.1310">
    <property type="match status" value="1"/>
</dbReference>
<evidence type="ECO:0000313" key="2">
    <source>
        <dbReference type="EMBL" id="QDB73992.1"/>
    </source>
</evidence>
<dbReference type="Proteomes" id="UP000316128">
    <property type="component" value="Segment"/>
</dbReference>
<evidence type="ECO:0000313" key="3">
    <source>
        <dbReference type="Proteomes" id="UP000316128"/>
    </source>
</evidence>